<evidence type="ECO:0000256" key="8">
    <source>
        <dbReference type="SAM" id="MobiDB-lite"/>
    </source>
</evidence>
<dbReference type="SUPFAM" id="SSF47954">
    <property type="entry name" value="Cyclin-like"/>
    <property type="match status" value="2"/>
</dbReference>
<dbReference type="AlphaFoldDB" id="A0A6J1BSP6"/>
<feature type="domain" description="Cyclin C-terminal" evidence="10">
    <location>
        <begin position="205"/>
        <end position="326"/>
    </location>
</feature>
<dbReference type="FunFam" id="1.10.472.10:FF:000040">
    <property type="entry name" value="D6-type cyclin"/>
    <property type="match status" value="1"/>
</dbReference>
<dbReference type="Proteomes" id="UP000504603">
    <property type="component" value="Unplaced"/>
</dbReference>
<dbReference type="InterPro" id="IPR039361">
    <property type="entry name" value="Cyclin"/>
</dbReference>
<proteinExistence type="inferred from homology"/>
<dbReference type="OrthoDB" id="5590282at2759"/>
<dbReference type="RefSeq" id="XP_022132304.1">
    <property type="nucleotide sequence ID" value="XM_022276612.1"/>
</dbReference>
<keyword evidence="11" id="KW-1185">Reference proteome</keyword>
<comment type="subunit">
    <text evidence="2">Interacts with the CDC2 protein kinase to form a serine/threonine kinase holoenzyme complex also known as maturation promoting factor (MPF). The cyclin subunit imparts substrate specificity to the complex.</text>
</comment>
<dbReference type="Pfam" id="PF00134">
    <property type="entry name" value="Cyclin_N"/>
    <property type="match status" value="1"/>
</dbReference>
<dbReference type="KEGG" id="mcha:111005188"/>
<evidence type="ECO:0000259" key="9">
    <source>
        <dbReference type="SMART" id="SM00385"/>
    </source>
</evidence>
<dbReference type="InterPro" id="IPR013763">
    <property type="entry name" value="Cyclin-like_dom"/>
</dbReference>
<reference evidence="12" key="1">
    <citation type="submission" date="2025-08" db="UniProtKB">
        <authorList>
            <consortium name="RefSeq"/>
        </authorList>
    </citation>
    <scope>IDENTIFICATION</scope>
    <source>
        <strain evidence="12">OHB3-1</strain>
    </source>
</reference>
<evidence type="ECO:0000256" key="1">
    <source>
        <dbReference type="ARBA" id="ARBA00009065"/>
    </source>
</evidence>
<sequence>MAPNFDLGVGSLLCAEDNCIFDNNDDDDETLEEEFVLPPYYLRTNGTRSRRNRTPCGGCGDGERFPFVSDECLTGMVEKETHHVPVDGYLSKLQNGELDVGARRDAVDWIGKVSAHFSFGPLSTYLAVNYLDRFLSAYDLPKGKAWTMQLLAVACMALAAKLEETEVPLSLDLQVGGSKFVFEARTIERMELLVLTTLGWRMQAVTPFSFIDHCLRKIQDDEIAVKTSLGRSIHLVLNIIQGIDFLEFKPSEIAAAVAISVAGEAQPVDPEKAIPLLIQQLQMERVLKCIKLINGCGCGSAKDSRASMSEPRSPSGVLDVTCLSYKSNDTAVGSCANSSSHHNSSDAAKRRRLNRPCEVEL</sequence>
<dbReference type="SMART" id="SM01332">
    <property type="entry name" value="Cyclin_C"/>
    <property type="match status" value="1"/>
</dbReference>
<name>A0A6J1BSP6_MOMCH</name>
<evidence type="ECO:0000256" key="4">
    <source>
        <dbReference type="ARBA" id="ARBA00023127"/>
    </source>
</evidence>
<dbReference type="PANTHER" id="PTHR10177">
    <property type="entry name" value="CYCLINS"/>
    <property type="match status" value="1"/>
</dbReference>
<evidence type="ECO:0000313" key="11">
    <source>
        <dbReference type="Proteomes" id="UP000504603"/>
    </source>
</evidence>
<keyword evidence="3" id="KW-0132">Cell division</keyword>
<protein>
    <recommendedName>
        <fullName evidence="6">B-like cyclin</fullName>
    </recommendedName>
</protein>
<dbReference type="Gene3D" id="1.10.472.10">
    <property type="entry name" value="Cyclin-like"/>
    <property type="match status" value="2"/>
</dbReference>
<keyword evidence="5" id="KW-0131">Cell cycle</keyword>
<dbReference type="GeneID" id="111005188"/>
<feature type="region of interest" description="Disordered" evidence="8">
    <location>
        <begin position="332"/>
        <end position="361"/>
    </location>
</feature>
<gene>
    <name evidence="12" type="primary">LOC111005188</name>
</gene>
<organism evidence="11 12">
    <name type="scientific">Momordica charantia</name>
    <name type="common">Bitter gourd</name>
    <name type="synonym">Balsam pear</name>
    <dbReference type="NCBI Taxonomy" id="3673"/>
    <lineage>
        <taxon>Eukaryota</taxon>
        <taxon>Viridiplantae</taxon>
        <taxon>Streptophyta</taxon>
        <taxon>Embryophyta</taxon>
        <taxon>Tracheophyta</taxon>
        <taxon>Spermatophyta</taxon>
        <taxon>Magnoliopsida</taxon>
        <taxon>eudicotyledons</taxon>
        <taxon>Gunneridae</taxon>
        <taxon>Pentapetalae</taxon>
        <taxon>rosids</taxon>
        <taxon>fabids</taxon>
        <taxon>Cucurbitales</taxon>
        <taxon>Cucurbitaceae</taxon>
        <taxon>Momordiceae</taxon>
        <taxon>Momordica</taxon>
    </lineage>
</organism>
<dbReference type="SMART" id="SM00385">
    <property type="entry name" value="CYCLIN"/>
    <property type="match status" value="1"/>
</dbReference>
<evidence type="ECO:0000256" key="5">
    <source>
        <dbReference type="ARBA" id="ARBA00023306"/>
    </source>
</evidence>
<dbReference type="InterPro" id="IPR006671">
    <property type="entry name" value="Cyclin_N"/>
</dbReference>
<evidence type="ECO:0000259" key="10">
    <source>
        <dbReference type="SMART" id="SM01332"/>
    </source>
</evidence>
<dbReference type="CDD" id="cd20543">
    <property type="entry name" value="CYCLIN_AtCycD-like_rpt1"/>
    <property type="match status" value="1"/>
</dbReference>
<dbReference type="Pfam" id="PF02984">
    <property type="entry name" value="Cyclin_C"/>
    <property type="match status" value="1"/>
</dbReference>
<dbReference type="InterPro" id="IPR036915">
    <property type="entry name" value="Cyclin-like_sf"/>
</dbReference>
<feature type="domain" description="Cyclin-like" evidence="9">
    <location>
        <begin position="108"/>
        <end position="196"/>
    </location>
</feature>
<evidence type="ECO:0000256" key="3">
    <source>
        <dbReference type="ARBA" id="ARBA00022618"/>
    </source>
</evidence>
<evidence type="ECO:0000256" key="7">
    <source>
        <dbReference type="RuleBase" id="RU000383"/>
    </source>
</evidence>
<evidence type="ECO:0000256" key="6">
    <source>
        <dbReference type="ARBA" id="ARBA00032263"/>
    </source>
</evidence>
<evidence type="ECO:0000256" key="2">
    <source>
        <dbReference type="ARBA" id="ARBA00011177"/>
    </source>
</evidence>
<evidence type="ECO:0000313" key="12">
    <source>
        <dbReference type="RefSeq" id="XP_022132304.1"/>
    </source>
</evidence>
<keyword evidence="4 7" id="KW-0195">Cyclin</keyword>
<dbReference type="FunFam" id="1.10.472.10:FF:000034">
    <property type="entry name" value="D2/4-type cyclin"/>
    <property type="match status" value="1"/>
</dbReference>
<dbReference type="InterPro" id="IPR004367">
    <property type="entry name" value="Cyclin_C-dom"/>
</dbReference>
<dbReference type="GO" id="GO:0051301">
    <property type="term" value="P:cell division"/>
    <property type="evidence" value="ECO:0007669"/>
    <property type="project" value="UniProtKB-KW"/>
</dbReference>
<accession>A0A6J1BSP6</accession>
<comment type="similarity">
    <text evidence="1">Belongs to the cyclin family. Cyclin D subfamily.</text>
</comment>